<evidence type="ECO:0000256" key="6">
    <source>
        <dbReference type="ARBA" id="ARBA00022692"/>
    </source>
</evidence>
<evidence type="ECO:0000256" key="11">
    <source>
        <dbReference type="ARBA" id="ARBA00023180"/>
    </source>
</evidence>
<evidence type="ECO:0000256" key="12">
    <source>
        <dbReference type="ARBA" id="ARBA00037847"/>
    </source>
</evidence>
<accession>A0A0E0BYY9</accession>
<keyword evidence="5" id="KW-0433">Leucine-rich repeat</keyword>
<name>A0A0E0BYY9_9ORYZ</name>
<evidence type="ECO:0000256" key="2">
    <source>
        <dbReference type="ARBA" id="ARBA00004479"/>
    </source>
</evidence>
<evidence type="ECO:0000256" key="3">
    <source>
        <dbReference type="ARBA" id="ARBA00009592"/>
    </source>
</evidence>
<keyword evidence="14" id="KW-1185">Reference proteome</keyword>
<dbReference type="STRING" id="40149.A0A0E0BYY9"/>
<evidence type="ECO:0000313" key="13">
    <source>
        <dbReference type="EnsemblPlants" id="OMERI01G07160.1"/>
    </source>
</evidence>
<proteinExistence type="inferred from homology"/>
<evidence type="ECO:0000256" key="10">
    <source>
        <dbReference type="ARBA" id="ARBA00023170"/>
    </source>
</evidence>
<dbReference type="eggNOG" id="ENOG502QU7G">
    <property type="taxonomic scope" value="Eukaryota"/>
</dbReference>
<dbReference type="GO" id="GO:0005886">
    <property type="term" value="C:plasma membrane"/>
    <property type="evidence" value="ECO:0007669"/>
    <property type="project" value="UniProtKB-SubCell"/>
</dbReference>
<keyword evidence="4" id="KW-1003">Cell membrane</keyword>
<evidence type="ECO:0000256" key="4">
    <source>
        <dbReference type="ARBA" id="ARBA00022475"/>
    </source>
</evidence>
<dbReference type="InterPro" id="IPR032675">
    <property type="entry name" value="LRR_dom_sf"/>
</dbReference>
<evidence type="ECO:0000256" key="7">
    <source>
        <dbReference type="ARBA" id="ARBA00022737"/>
    </source>
</evidence>
<evidence type="ECO:0000256" key="8">
    <source>
        <dbReference type="ARBA" id="ARBA00022989"/>
    </source>
</evidence>
<keyword evidence="6" id="KW-0812">Transmembrane</keyword>
<dbReference type="Gene3D" id="3.80.10.10">
    <property type="entry name" value="Ribonuclease Inhibitor"/>
    <property type="match status" value="1"/>
</dbReference>
<dbReference type="PANTHER" id="PTHR27004">
    <property type="entry name" value="RECEPTOR-LIKE PROTEIN 12 ISOFORM X1"/>
    <property type="match status" value="1"/>
</dbReference>
<keyword evidence="11" id="KW-0325">Glycoprotein</keyword>
<protein>
    <recommendedName>
        <fullName evidence="15">Leucine-rich repeat-containing N-terminal plant-type domain-containing protein</fullName>
    </recommendedName>
</protein>
<dbReference type="SUPFAM" id="SSF52058">
    <property type="entry name" value="L domain-like"/>
    <property type="match status" value="1"/>
</dbReference>
<dbReference type="InterPro" id="IPR001611">
    <property type="entry name" value="Leu-rich_rpt"/>
</dbReference>
<dbReference type="EnsemblPlants" id="OMERI01G07160.1">
    <property type="protein sequence ID" value="OMERI01G07160.1"/>
    <property type="gene ID" value="OMERI01G07160"/>
</dbReference>
<dbReference type="Pfam" id="PF00560">
    <property type="entry name" value="LRR_1"/>
    <property type="match status" value="1"/>
</dbReference>
<keyword evidence="7" id="KW-0677">Repeat</keyword>
<sequence>MALFMNLRYLNLSLGHNGLTGLILVGISELNKLEILRLEYNNLSGKIPQQLGGIESLLAENVSHNRLVGRLPASGVFQSLDASALEGNLGIYPAQHIGAAEGQRRRDDAG</sequence>
<dbReference type="AlphaFoldDB" id="A0A0E0BYY9"/>
<evidence type="ECO:0000256" key="5">
    <source>
        <dbReference type="ARBA" id="ARBA00022614"/>
    </source>
</evidence>
<comment type="subcellular location">
    <subcellularLocation>
        <location evidence="1">Cell membrane</location>
    </subcellularLocation>
    <subcellularLocation>
        <location evidence="12">Endomembrane system</location>
        <topology evidence="12">Single-pass membrane protein</topology>
    </subcellularLocation>
    <subcellularLocation>
        <location evidence="2">Membrane</location>
        <topology evidence="2">Single-pass type I membrane protein</topology>
    </subcellularLocation>
</comment>
<evidence type="ECO:0000256" key="9">
    <source>
        <dbReference type="ARBA" id="ARBA00023136"/>
    </source>
</evidence>
<dbReference type="HOGENOM" id="CLU_2174996_0_0_1"/>
<keyword evidence="9" id="KW-0472">Membrane</keyword>
<keyword evidence="10" id="KW-0675">Receptor</keyword>
<dbReference type="Gramene" id="OMERI01G07160.1">
    <property type="protein sequence ID" value="OMERI01G07160.1"/>
    <property type="gene ID" value="OMERI01G07160"/>
</dbReference>
<dbReference type="PANTHER" id="PTHR27004:SF411">
    <property type="entry name" value="OS11G0173550 PROTEIN"/>
    <property type="match status" value="1"/>
</dbReference>
<comment type="similarity">
    <text evidence="3">Belongs to the RLP family.</text>
</comment>
<evidence type="ECO:0008006" key="15">
    <source>
        <dbReference type="Google" id="ProtNLM"/>
    </source>
</evidence>
<reference evidence="13" key="2">
    <citation type="submission" date="2018-05" db="EMBL/GenBank/DDBJ databases">
        <title>OmerRS3 (Oryza meridionalis Reference Sequence Version 3).</title>
        <authorList>
            <person name="Zhang J."/>
            <person name="Kudrna D."/>
            <person name="Lee S."/>
            <person name="Talag J."/>
            <person name="Welchert J."/>
            <person name="Wing R.A."/>
        </authorList>
    </citation>
    <scope>NUCLEOTIDE SEQUENCE [LARGE SCALE GENOMIC DNA]</scope>
    <source>
        <strain evidence="13">cv. OR44</strain>
    </source>
</reference>
<evidence type="ECO:0000313" key="14">
    <source>
        <dbReference type="Proteomes" id="UP000008021"/>
    </source>
</evidence>
<organism evidence="13">
    <name type="scientific">Oryza meridionalis</name>
    <dbReference type="NCBI Taxonomy" id="40149"/>
    <lineage>
        <taxon>Eukaryota</taxon>
        <taxon>Viridiplantae</taxon>
        <taxon>Streptophyta</taxon>
        <taxon>Embryophyta</taxon>
        <taxon>Tracheophyta</taxon>
        <taxon>Spermatophyta</taxon>
        <taxon>Magnoliopsida</taxon>
        <taxon>Liliopsida</taxon>
        <taxon>Poales</taxon>
        <taxon>Poaceae</taxon>
        <taxon>BOP clade</taxon>
        <taxon>Oryzoideae</taxon>
        <taxon>Oryzeae</taxon>
        <taxon>Oryzinae</taxon>
        <taxon>Oryza</taxon>
    </lineage>
</organism>
<evidence type="ECO:0000256" key="1">
    <source>
        <dbReference type="ARBA" id="ARBA00004236"/>
    </source>
</evidence>
<dbReference type="Proteomes" id="UP000008021">
    <property type="component" value="Chromosome 1"/>
</dbReference>
<reference evidence="13" key="1">
    <citation type="submission" date="2015-04" db="UniProtKB">
        <authorList>
            <consortium name="EnsemblPlants"/>
        </authorList>
    </citation>
    <scope>IDENTIFICATION</scope>
</reference>
<keyword evidence="8" id="KW-1133">Transmembrane helix</keyword>